<dbReference type="EMBL" id="CAUYUJ010018815">
    <property type="protein sequence ID" value="CAK0886524.1"/>
    <property type="molecule type" value="Genomic_DNA"/>
</dbReference>
<protein>
    <submittedName>
        <fullName evidence="2">Uncharacterized protein</fullName>
    </submittedName>
</protein>
<keyword evidence="3" id="KW-1185">Reference proteome</keyword>
<feature type="compositionally biased region" description="Basic and acidic residues" evidence="1">
    <location>
        <begin position="76"/>
        <end position="88"/>
    </location>
</feature>
<feature type="compositionally biased region" description="Low complexity" evidence="1">
    <location>
        <begin position="56"/>
        <end position="70"/>
    </location>
</feature>
<accession>A0ABN9WN89</accession>
<dbReference type="Proteomes" id="UP001189429">
    <property type="component" value="Unassembled WGS sequence"/>
</dbReference>
<sequence length="227" mass="25058">MLSGPRARQLQQGLAACTAMGLEDRHLKDGGPHLWLPAEEKTRGACCRRRAPGPKLSRAPAPPSRAAALHRPARQRRGDEEAAAERGRRAPWALRQWGDDQSVGTVPLERVAALSRRTARPWSSSCCPGRRRRTWRALSPRWRGARGGETLCAAGKVEDRGVSAQLRTAPSTSPGRADSRVVTKARYGPDWPRLLVLLTICTGSKDTQPRNKQTACDIHKLWQRTVC</sequence>
<feature type="region of interest" description="Disordered" evidence="1">
    <location>
        <begin position="48"/>
        <end position="88"/>
    </location>
</feature>
<evidence type="ECO:0000313" key="3">
    <source>
        <dbReference type="Proteomes" id="UP001189429"/>
    </source>
</evidence>
<reference evidence="2" key="1">
    <citation type="submission" date="2023-10" db="EMBL/GenBank/DDBJ databases">
        <authorList>
            <person name="Chen Y."/>
            <person name="Shah S."/>
            <person name="Dougan E. K."/>
            <person name="Thang M."/>
            <person name="Chan C."/>
        </authorList>
    </citation>
    <scope>NUCLEOTIDE SEQUENCE [LARGE SCALE GENOMIC DNA]</scope>
</reference>
<name>A0ABN9WN89_9DINO</name>
<proteinExistence type="predicted"/>
<organism evidence="2 3">
    <name type="scientific">Prorocentrum cordatum</name>
    <dbReference type="NCBI Taxonomy" id="2364126"/>
    <lineage>
        <taxon>Eukaryota</taxon>
        <taxon>Sar</taxon>
        <taxon>Alveolata</taxon>
        <taxon>Dinophyceae</taxon>
        <taxon>Prorocentrales</taxon>
        <taxon>Prorocentraceae</taxon>
        <taxon>Prorocentrum</taxon>
    </lineage>
</organism>
<comment type="caution">
    <text evidence="2">The sequence shown here is derived from an EMBL/GenBank/DDBJ whole genome shotgun (WGS) entry which is preliminary data.</text>
</comment>
<evidence type="ECO:0000313" key="2">
    <source>
        <dbReference type="EMBL" id="CAK0886524.1"/>
    </source>
</evidence>
<evidence type="ECO:0000256" key="1">
    <source>
        <dbReference type="SAM" id="MobiDB-lite"/>
    </source>
</evidence>
<gene>
    <name evidence="2" type="ORF">PCOR1329_LOCUS67845</name>
</gene>